<organism evidence="3 4">
    <name type="scientific">Legionella spiritensis</name>
    <dbReference type="NCBI Taxonomy" id="452"/>
    <lineage>
        <taxon>Bacteria</taxon>
        <taxon>Pseudomonadati</taxon>
        <taxon>Pseudomonadota</taxon>
        <taxon>Gammaproteobacteria</taxon>
        <taxon>Legionellales</taxon>
        <taxon>Legionellaceae</taxon>
        <taxon>Legionella</taxon>
    </lineage>
</organism>
<keyword evidence="4" id="KW-1185">Reference proteome</keyword>
<feature type="transmembrane region" description="Helical" evidence="2">
    <location>
        <begin position="212"/>
        <end position="232"/>
    </location>
</feature>
<dbReference type="PANTHER" id="PTHR43317:SF1">
    <property type="entry name" value="THERMOSPERMINE SYNTHASE ACAULIS5"/>
    <property type="match status" value="1"/>
</dbReference>
<feature type="transmembrane region" description="Helical" evidence="2">
    <location>
        <begin position="38"/>
        <end position="60"/>
    </location>
</feature>
<dbReference type="PANTHER" id="PTHR43317">
    <property type="entry name" value="THERMOSPERMINE SYNTHASE ACAULIS5"/>
    <property type="match status" value="1"/>
</dbReference>
<name>A0A0W0YWV0_LEGSP</name>
<keyword evidence="2" id="KW-1133">Transmembrane helix</keyword>
<evidence type="ECO:0000313" key="4">
    <source>
        <dbReference type="Proteomes" id="UP000054877"/>
    </source>
</evidence>
<feature type="transmembrane region" description="Helical" evidence="2">
    <location>
        <begin position="271"/>
        <end position="291"/>
    </location>
</feature>
<keyword evidence="2" id="KW-0472">Membrane</keyword>
<dbReference type="Pfam" id="PF01564">
    <property type="entry name" value="Spermine_synth"/>
    <property type="match status" value="1"/>
</dbReference>
<dbReference type="GO" id="GO:0006596">
    <property type="term" value="P:polyamine biosynthetic process"/>
    <property type="evidence" value="ECO:0007669"/>
    <property type="project" value="UniProtKB-KW"/>
</dbReference>
<feature type="transmembrane region" description="Helical" evidence="2">
    <location>
        <begin position="173"/>
        <end position="191"/>
    </location>
</feature>
<protein>
    <submittedName>
        <fullName evidence="3">Spermidine synthase</fullName>
    </submittedName>
</protein>
<comment type="caution">
    <text evidence="3">The sequence shown here is derived from an EMBL/GenBank/DDBJ whole genome shotgun (WGS) entry which is preliminary data.</text>
</comment>
<dbReference type="CDD" id="cd02440">
    <property type="entry name" value="AdoMet_MTases"/>
    <property type="match status" value="1"/>
</dbReference>
<evidence type="ECO:0000313" key="3">
    <source>
        <dbReference type="EMBL" id="KTD61351.1"/>
    </source>
</evidence>
<feature type="transmembrane region" description="Helical" evidence="2">
    <location>
        <begin position="140"/>
        <end position="161"/>
    </location>
</feature>
<dbReference type="SUPFAM" id="SSF53335">
    <property type="entry name" value="S-adenosyl-L-methionine-dependent methyltransferases"/>
    <property type="match status" value="1"/>
</dbReference>
<keyword evidence="1" id="KW-0620">Polyamine biosynthesis</keyword>
<evidence type="ECO:0000256" key="1">
    <source>
        <dbReference type="ARBA" id="ARBA00023115"/>
    </source>
</evidence>
<dbReference type="Proteomes" id="UP000054877">
    <property type="component" value="Unassembled WGS sequence"/>
</dbReference>
<reference evidence="3 4" key="1">
    <citation type="submission" date="2015-11" db="EMBL/GenBank/DDBJ databases">
        <title>Genomic analysis of 38 Legionella species identifies large and diverse effector repertoires.</title>
        <authorList>
            <person name="Burstein D."/>
            <person name="Amaro F."/>
            <person name="Zusman T."/>
            <person name="Lifshitz Z."/>
            <person name="Cohen O."/>
            <person name="Gilbert J.A."/>
            <person name="Pupko T."/>
            <person name="Shuman H.A."/>
            <person name="Segal G."/>
        </authorList>
    </citation>
    <scope>NUCLEOTIDE SEQUENCE [LARGE SCALE GENOMIC DNA]</scope>
    <source>
        <strain evidence="3 4">Mt.St.Helens-9</strain>
    </source>
</reference>
<dbReference type="InterPro" id="IPR029063">
    <property type="entry name" value="SAM-dependent_MTases_sf"/>
</dbReference>
<dbReference type="PATRIC" id="fig|452.5.peg.2866"/>
<dbReference type="AlphaFoldDB" id="A0A0W0YWV0"/>
<feature type="transmembrane region" description="Helical" evidence="2">
    <location>
        <begin position="106"/>
        <end position="128"/>
    </location>
</feature>
<gene>
    <name evidence="3" type="ORF">Lspi_2593</name>
</gene>
<dbReference type="STRING" id="452.Lspi_2593"/>
<feature type="transmembrane region" description="Helical" evidence="2">
    <location>
        <begin position="328"/>
        <end position="347"/>
    </location>
</feature>
<evidence type="ECO:0000256" key="2">
    <source>
        <dbReference type="SAM" id="Phobius"/>
    </source>
</evidence>
<feature type="transmembrane region" description="Helical" evidence="2">
    <location>
        <begin position="297"/>
        <end position="316"/>
    </location>
</feature>
<proteinExistence type="predicted"/>
<feature type="transmembrane region" description="Helical" evidence="2">
    <location>
        <begin position="424"/>
        <end position="442"/>
    </location>
</feature>
<dbReference type="Gene3D" id="3.40.50.150">
    <property type="entry name" value="Vaccinia Virus protein VP39"/>
    <property type="match status" value="1"/>
</dbReference>
<feature type="transmembrane region" description="Helical" evidence="2">
    <location>
        <begin position="72"/>
        <end position="94"/>
    </location>
</feature>
<keyword evidence="2" id="KW-0812">Transmembrane</keyword>
<dbReference type="EMBL" id="LNYX01000032">
    <property type="protein sequence ID" value="KTD61351.1"/>
    <property type="molecule type" value="Genomic_DNA"/>
</dbReference>
<dbReference type="RefSeq" id="WP_231950698.1">
    <property type="nucleotide sequence ID" value="NZ_CAAAII010000007.1"/>
</dbReference>
<sequence>MVIRVLFSFSLFLSALLLFVIQPMVAKSLLPVYGGTPAVWAVCMLFFQCLLLISYGYAWVLSRCHRRNVWRVIHGMAVLLALAGLPLMFQASLVNQSPEVVILSDLLKQLGCPLLVIAASAPLLQFAYSRTSARHAHDPYFLYAASNIGSLLALLSYPWLIERYMGLQQQFQIWNYLFMVYAVLLAVIFLLPYQSTQSITRTVEGIDRSRRLLWIAYGFVPCSLMLGVTFYITTDIAAAPLFWVVPLALYLLSFVLTFARKPLVSHYFLQQNALIFIVIPVFAFILGPNLFSMKQLIAIHLASFMALALLFHGELVRIRPPVEQLTDFYCCLALGGVLAGVFNGLLAPHIFSGAYEYPIGLLLATLCIPLQTGKRPGLFPLLAIGVLITNTMLPEQSWFVWIKANHIAEILALVFIIAGAGTKVNVLVGMSGLFVFLFSSWFKPFPVLDQQRNFYGVKQVAFMSGAYALLSQNILHGFQLPGRVNVQQDGAMAYYGPLQAVTGFMQGSHASMRAMVLGLGTGILACQFRADDRIDMVDIDEQVIAMANDTRYFTYLRDCLPGITVHKGDGRQVLNSQKDADYDMLVVDAFSSDAIPTHLLTREAFHLYRKRLSSDGVLLVNISNRHLHLLPVLNAAARELDYMLLHKLDPGDNKGGQFPSEWALLTTNQDLAFHLMNRQGWRFVTENSKLLWTDNYSNLIPLLKG</sequence>
<dbReference type="NCBIfam" id="NF037959">
    <property type="entry name" value="MFS_SpdSyn"/>
    <property type="match status" value="1"/>
</dbReference>
<feature type="transmembrane region" description="Helical" evidence="2">
    <location>
        <begin position="377"/>
        <end position="393"/>
    </location>
</feature>
<accession>A0A0W0YWV0</accession>
<feature type="transmembrane region" description="Helical" evidence="2">
    <location>
        <begin position="238"/>
        <end position="259"/>
    </location>
</feature>